<keyword evidence="12 20" id="KW-0521">NADP</keyword>
<proteinExistence type="inferred from homology"/>
<keyword evidence="17 20" id="KW-0961">Cell wall biogenesis/degradation</keyword>
<sequence>MHRMKMYEHYSLKALNTFGVAVQARYFCSLRTLGGLKSVMLWRREHPELPVLFLGGGSNMLFIADFPGLVVQVGLEERRLLAEDKDFVYVRAGAGENWHEFVRWTIAQGYAGLENLSLIPGTVGAAPLQNIGAYGVELKDHFYELDALDWRTAELRKFSLEDCAFAYRDSHFKSVEPGRWLIAAVTFRLPKQASWKTNYAGVSEQLAGKTLDARTISAAIISLRQSKLPDPAVIGNAGSFFKNPLVSAAKFAALKANYPNCPGWVQGDQVKLSAGWLIDQGGWKGKRVGDAGTYEQHALVLVNHGQASGAEIWQFAQRIMAAVQEQFGVSLEPEPNLIGG</sequence>
<comment type="similarity">
    <text evidence="5 20">Belongs to the MurB family.</text>
</comment>
<dbReference type="NCBIfam" id="NF000755">
    <property type="entry name" value="PRK00046.1"/>
    <property type="match status" value="1"/>
</dbReference>
<evidence type="ECO:0000256" key="5">
    <source>
        <dbReference type="ARBA" id="ARBA00010485"/>
    </source>
</evidence>
<comment type="pathway">
    <text evidence="4 20">Cell wall biogenesis; peptidoglycan biosynthesis.</text>
</comment>
<evidence type="ECO:0000256" key="7">
    <source>
        <dbReference type="ARBA" id="ARBA00015188"/>
    </source>
</evidence>
<evidence type="ECO:0000256" key="12">
    <source>
        <dbReference type="ARBA" id="ARBA00022857"/>
    </source>
</evidence>
<keyword evidence="14 20" id="KW-0573">Peptidoglycan synthesis</keyword>
<feature type="active site" description="Proton donor" evidence="20">
    <location>
        <position position="239"/>
    </location>
</feature>
<dbReference type="Gene3D" id="3.30.465.10">
    <property type="match status" value="1"/>
</dbReference>
<accession>A0A1T4XLC1</accession>
<evidence type="ECO:0000256" key="16">
    <source>
        <dbReference type="ARBA" id="ARBA00023306"/>
    </source>
</evidence>
<dbReference type="GO" id="GO:0009252">
    <property type="term" value="P:peptidoglycan biosynthetic process"/>
    <property type="evidence" value="ECO:0007669"/>
    <property type="project" value="UniProtKB-UniRule"/>
</dbReference>
<evidence type="ECO:0000256" key="19">
    <source>
        <dbReference type="ARBA" id="ARBA00048914"/>
    </source>
</evidence>
<dbReference type="GO" id="GO:0008360">
    <property type="term" value="P:regulation of cell shape"/>
    <property type="evidence" value="ECO:0007669"/>
    <property type="project" value="UniProtKB-KW"/>
</dbReference>
<name>A0A1T4XLC1_9GAMM</name>
<dbReference type="PANTHER" id="PTHR21071:SF4">
    <property type="entry name" value="UDP-N-ACETYLENOLPYRUVOYLGLUCOSAMINE REDUCTASE"/>
    <property type="match status" value="1"/>
</dbReference>
<comment type="subcellular location">
    <subcellularLocation>
        <location evidence="3 20">Cytoplasm</location>
    </subcellularLocation>
</comment>
<keyword evidence="9 20" id="KW-0132">Cell division</keyword>
<evidence type="ECO:0000256" key="6">
    <source>
        <dbReference type="ARBA" id="ARBA00012518"/>
    </source>
</evidence>
<comment type="cofactor">
    <cofactor evidence="1 20">
        <name>FAD</name>
        <dbReference type="ChEBI" id="CHEBI:57692"/>
    </cofactor>
</comment>
<dbReference type="Proteomes" id="UP000190460">
    <property type="component" value="Unassembled WGS sequence"/>
</dbReference>
<evidence type="ECO:0000313" key="22">
    <source>
        <dbReference type="EMBL" id="SKA90337.1"/>
    </source>
</evidence>
<evidence type="ECO:0000256" key="11">
    <source>
        <dbReference type="ARBA" id="ARBA00022827"/>
    </source>
</evidence>
<dbReference type="Gene3D" id="3.30.43.10">
    <property type="entry name" value="Uridine Diphospho-n-acetylenolpyruvylglucosamine Reductase, domain 2"/>
    <property type="match status" value="1"/>
</dbReference>
<evidence type="ECO:0000256" key="18">
    <source>
        <dbReference type="ARBA" id="ARBA00031026"/>
    </source>
</evidence>
<evidence type="ECO:0000256" key="13">
    <source>
        <dbReference type="ARBA" id="ARBA00022960"/>
    </source>
</evidence>
<dbReference type="EMBL" id="FUYB01000019">
    <property type="protein sequence ID" value="SKA90337.1"/>
    <property type="molecule type" value="Genomic_DNA"/>
</dbReference>
<dbReference type="PANTHER" id="PTHR21071">
    <property type="entry name" value="UDP-N-ACETYLENOLPYRUVOYLGLUCOSAMINE REDUCTASE"/>
    <property type="match status" value="1"/>
</dbReference>
<feature type="active site" evidence="20">
    <location>
        <position position="334"/>
    </location>
</feature>
<evidence type="ECO:0000256" key="1">
    <source>
        <dbReference type="ARBA" id="ARBA00001974"/>
    </source>
</evidence>
<dbReference type="InterPro" id="IPR016166">
    <property type="entry name" value="FAD-bd_PCMH"/>
</dbReference>
<keyword evidence="23" id="KW-1185">Reference proteome</keyword>
<dbReference type="InterPro" id="IPR036318">
    <property type="entry name" value="FAD-bd_PCMH-like_sf"/>
</dbReference>
<comment type="function">
    <text evidence="2 20">Cell wall formation.</text>
</comment>
<dbReference type="PROSITE" id="PS51387">
    <property type="entry name" value="FAD_PCMH"/>
    <property type="match status" value="1"/>
</dbReference>
<evidence type="ECO:0000256" key="20">
    <source>
        <dbReference type="HAMAP-Rule" id="MF_00037"/>
    </source>
</evidence>
<dbReference type="SUPFAM" id="SSF56176">
    <property type="entry name" value="FAD-binding/transporter-associated domain-like"/>
    <property type="match status" value="1"/>
</dbReference>
<evidence type="ECO:0000256" key="3">
    <source>
        <dbReference type="ARBA" id="ARBA00004496"/>
    </source>
</evidence>
<keyword evidence="10 20" id="KW-0285">Flavoprotein</keyword>
<dbReference type="NCBIfam" id="TIGR00179">
    <property type="entry name" value="murB"/>
    <property type="match status" value="1"/>
</dbReference>
<dbReference type="GO" id="GO:0051301">
    <property type="term" value="P:cell division"/>
    <property type="evidence" value="ECO:0007669"/>
    <property type="project" value="UniProtKB-KW"/>
</dbReference>
<dbReference type="GO" id="GO:0008762">
    <property type="term" value="F:UDP-N-acetylmuramate dehydrogenase activity"/>
    <property type="evidence" value="ECO:0007669"/>
    <property type="project" value="UniProtKB-UniRule"/>
</dbReference>
<dbReference type="EC" id="1.3.1.98" evidence="6 20"/>
<dbReference type="InterPro" id="IPR016167">
    <property type="entry name" value="FAD-bd_PCMH_sub1"/>
</dbReference>
<gene>
    <name evidence="20" type="primary">murB</name>
    <name evidence="22" type="ORF">SAMN02745130_03134</name>
</gene>
<dbReference type="GO" id="GO:0071555">
    <property type="term" value="P:cell wall organization"/>
    <property type="evidence" value="ECO:0007669"/>
    <property type="project" value="UniProtKB-KW"/>
</dbReference>
<reference evidence="22 23" key="1">
    <citation type="submission" date="2017-02" db="EMBL/GenBank/DDBJ databases">
        <authorList>
            <person name="Peterson S.W."/>
        </authorList>
    </citation>
    <scope>NUCLEOTIDE SEQUENCE [LARGE SCALE GENOMIC DNA]</scope>
    <source>
        <strain evidence="22 23">ATCC 49788</strain>
    </source>
</reference>
<dbReference type="AlphaFoldDB" id="A0A1T4XLC1"/>
<dbReference type="Pfam" id="PF02873">
    <property type="entry name" value="MurB_C"/>
    <property type="match status" value="1"/>
</dbReference>
<evidence type="ECO:0000259" key="21">
    <source>
        <dbReference type="PROSITE" id="PS51387"/>
    </source>
</evidence>
<dbReference type="InterPro" id="IPR016169">
    <property type="entry name" value="FAD-bd_PCMH_sub2"/>
</dbReference>
<comment type="catalytic activity">
    <reaction evidence="19 20">
        <text>UDP-N-acetyl-alpha-D-muramate + NADP(+) = UDP-N-acetyl-3-O-(1-carboxyvinyl)-alpha-D-glucosamine + NADPH + H(+)</text>
        <dbReference type="Rhea" id="RHEA:12248"/>
        <dbReference type="ChEBI" id="CHEBI:15378"/>
        <dbReference type="ChEBI" id="CHEBI:57783"/>
        <dbReference type="ChEBI" id="CHEBI:58349"/>
        <dbReference type="ChEBI" id="CHEBI:68483"/>
        <dbReference type="ChEBI" id="CHEBI:70757"/>
        <dbReference type="EC" id="1.3.1.98"/>
    </reaction>
</comment>
<keyword evidence="15 20" id="KW-0560">Oxidoreductase</keyword>
<evidence type="ECO:0000256" key="14">
    <source>
        <dbReference type="ARBA" id="ARBA00022984"/>
    </source>
</evidence>
<evidence type="ECO:0000256" key="10">
    <source>
        <dbReference type="ARBA" id="ARBA00022630"/>
    </source>
</evidence>
<evidence type="ECO:0000313" key="23">
    <source>
        <dbReference type="Proteomes" id="UP000190460"/>
    </source>
</evidence>
<dbReference type="UniPathway" id="UPA00219"/>
<dbReference type="GO" id="GO:0005829">
    <property type="term" value="C:cytosol"/>
    <property type="evidence" value="ECO:0007669"/>
    <property type="project" value="TreeGrafter"/>
</dbReference>
<dbReference type="GO" id="GO:0071949">
    <property type="term" value="F:FAD binding"/>
    <property type="evidence" value="ECO:0007669"/>
    <property type="project" value="InterPro"/>
</dbReference>
<feature type="domain" description="FAD-binding PCMH-type" evidence="21">
    <location>
        <begin position="19"/>
        <end position="192"/>
    </location>
</feature>
<dbReference type="InterPro" id="IPR006094">
    <property type="entry name" value="Oxid_FAD_bind_N"/>
</dbReference>
<dbReference type="InterPro" id="IPR036635">
    <property type="entry name" value="MurB_C_sf"/>
</dbReference>
<keyword evidence="11 20" id="KW-0274">FAD</keyword>
<keyword evidence="8 20" id="KW-0963">Cytoplasm</keyword>
<evidence type="ECO:0000256" key="8">
    <source>
        <dbReference type="ARBA" id="ARBA00022490"/>
    </source>
</evidence>
<evidence type="ECO:0000256" key="2">
    <source>
        <dbReference type="ARBA" id="ARBA00003921"/>
    </source>
</evidence>
<evidence type="ECO:0000256" key="17">
    <source>
        <dbReference type="ARBA" id="ARBA00023316"/>
    </source>
</evidence>
<dbReference type="STRING" id="92487.SAMN02745130_03134"/>
<evidence type="ECO:0000256" key="4">
    <source>
        <dbReference type="ARBA" id="ARBA00004752"/>
    </source>
</evidence>
<dbReference type="InterPro" id="IPR011601">
    <property type="entry name" value="MurB_C"/>
</dbReference>
<evidence type="ECO:0000256" key="15">
    <source>
        <dbReference type="ARBA" id="ARBA00023002"/>
    </source>
</evidence>
<keyword evidence="13 20" id="KW-0133">Cell shape</keyword>
<organism evidence="22 23">
    <name type="scientific">Thiothrix eikelboomii</name>
    <dbReference type="NCBI Taxonomy" id="92487"/>
    <lineage>
        <taxon>Bacteria</taxon>
        <taxon>Pseudomonadati</taxon>
        <taxon>Pseudomonadota</taxon>
        <taxon>Gammaproteobacteria</taxon>
        <taxon>Thiotrichales</taxon>
        <taxon>Thiotrichaceae</taxon>
        <taxon>Thiothrix</taxon>
    </lineage>
</organism>
<dbReference type="Pfam" id="PF01565">
    <property type="entry name" value="FAD_binding_4"/>
    <property type="match status" value="1"/>
</dbReference>
<evidence type="ECO:0000256" key="9">
    <source>
        <dbReference type="ARBA" id="ARBA00022618"/>
    </source>
</evidence>
<protein>
    <recommendedName>
        <fullName evidence="7 20">UDP-N-acetylenolpyruvoylglucosamine reductase</fullName>
        <ecNumber evidence="6 20">1.3.1.98</ecNumber>
    </recommendedName>
    <alternativeName>
        <fullName evidence="18 20">UDP-N-acetylmuramate dehydrogenase</fullName>
    </alternativeName>
</protein>
<feature type="active site" evidence="20">
    <location>
        <position position="168"/>
    </location>
</feature>
<keyword evidence="16 20" id="KW-0131">Cell cycle</keyword>
<dbReference type="SUPFAM" id="SSF56194">
    <property type="entry name" value="Uridine diphospho-N-Acetylenolpyruvylglucosamine reductase, MurB, C-terminal domain"/>
    <property type="match status" value="1"/>
</dbReference>
<dbReference type="Gene3D" id="3.90.78.10">
    <property type="entry name" value="UDP-N-acetylenolpyruvoylglucosamine reductase, C-terminal domain"/>
    <property type="match status" value="1"/>
</dbReference>
<dbReference type="InterPro" id="IPR003170">
    <property type="entry name" value="MurB"/>
</dbReference>
<dbReference type="HAMAP" id="MF_00037">
    <property type="entry name" value="MurB"/>
    <property type="match status" value="1"/>
</dbReference>